<feature type="repeat" description="WD" evidence="6">
    <location>
        <begin position="430"/>
        <end position="469"/>
    </location>
</feature>
<protein>
    <submittedName>
        <fullName evidence="9">U3 small nucleolar RNA-associated protein 7, putative (UTP7)</fullName>
    </submittedName>
</protein>
<dbReference type="Pfam" id="PF00400">
    <property type="entry name" value="WD40"/>
    <property type="match status" value="1"/>
</dbReference>
<feature type="region of interest" description="Disordered" evidence="7">
    <location>
        <begin position="588"/>
        <end position="653"/>
    </location>
</feature>
<feature type="compositionally biased region" description="Basic residues" evidence="7">
    <location>
        <begin position="708"/>
        <end position="720"/>
    </location>
</feature>
<evidence type="ECO:0000256" key="1">
    <source>
        <dbReference type="ARBA" id="ARBA00004604"/>
    </source>
</evidence>
<feature type="compositionally biased region" description="Polar residues" evidence="7">
    <location>
        <begin position="635"/>
        <end position="644"/>
    </location>
</feature>
<dbReference type="InterPro" id="IPR040315">
    <property type="entry name" value="WDR46/Utp7"/>
</dbReference>
<reference evidence="10" key="1">
    <citation type="submission" date="2016-05" db="EMBL/GenBank/DDBJ databases">
        <authorList>
            <person name="Naeem Raeece"/>
        </authorList>
    </citation>
    <scope>NUCLEOTIDE SEQUENCE [LARGE SCALE GENOMIC DNA]</scope>
</reference>
<evidence type="ECO:0000313" key="10">
    <source>
        <dbReference type="Proteomes" id="UP000078597"/>
    </source>
</evidence>
<evidence type="ECO:0000256" key="3">
    <source>
        <dbReference type="ARBA" id="ARBA00022574"/>
    </source>
</evidence>
<feature type="region of interest" description="Disordered" evidence="7">
    <location>
        <begin position="692"/>
        <end position="720"/>
    </location>
</feature>
<dbReference type="GO" id="GO:0000462">
    <property type="term" value="P:maturation of SSU-rRNA from tricistronic rRNA transcript (SSU-rRNA, 5.8S rRNA, LSU-rRNA)"/>
    <property type="evidence" value="ECO:0007669"/>
    <property type="project" value="TreeGrafter"/>
</dbReference>
<evidence type="ECO:0000256" key="4">
    <source>
        <dbReference type="ARBA" id="ARBA00022737"/>
    </source>
</evidence>
<dbReference type="GO" id="GO:0032040">
    <property type="term" value="C:small-subunit processome"/>
    <property type="evidence" value="ECO:0007669"/>
    <property type="project" value="TreeGrafter"/>
</dbReference>
<keyword evidence="3 6" id="KW-0853">WD repeat</keyword>
<evidence type="ECO:0000259" key="8">
    <source>
        <dbReference type="SMART" id="SM01033"/>
    </source>
</evidence>
<dbReference type="Gene3D" id="2.130.10.10">
    <property type="entry name" value="YVTN repeat-like/Quinoprotein amine dehydrogenase"/>
    <property type="match status" value="1"/>
</dbReference>
<keyword evidence="4" id="KW-0677">Repeat</keyword>
<evidence type="ECO:0000256" key="7">
    <source>
        <dbReference type="SAM" id="MobiDB-lite"/>
    </source>
</evidence>
<proteinExistence type="predicted"/>
<dbReference type="InterPro" id="IPR012952">
    <property type="entry name" value="BING4_C_dom"/>
</dbReference>
<evidence type="ECO:0000256" key="6">
    <source>
        <dbReference type="PROSITE-ProRule" id="PRU00221"/>
    </source>
</evidence>
<dbReference type="InterPro" id="IPR001680">
    <property type="entry name" value="WD40_rpt"/>
</dbReference>
<comment type="subcellular location">
    <subcellularLocation>
        <location evidence="1">Nucleus</location>
        <location evidence="1">Nucleolus</location>
    </subcellularLocation>
</comment>
<dbReference type="SUPFAM" id="SSF50978">
    <property type="entry name" value="WD40 repeat-like"/>
    <property type="match status" value="1"/>
</dbReference>
<dbReference type="FunFam" id="2.130.10.10:FF:000378">
    <property type="entry name" value="U3 small nucleolar RNA-associated protein 7"/>
    <property type="match status" value="1"/>
</dbReference>
<dbReference type="GO" id="GO:0030686">
    <property type="term" value="C:90S preribosome"/>
    <property type="evidence" value="ECO:0007669"/>
    <property type="project" value="TreeGrafter"/>
</dbReference>
<dbReference type="PANTHER" id="PTHR14085">
    <property type="entry name" value="WD-REPEAT PROTEIN BING4"/>
    <property type="match status" value="1"/>
</dbReference>
<dbReference type="SMART" id="SM00320">
    <property type="entry name" value="WD40"/>
    <property type="match status" value="2"/>
</dbReference>
<feature type="domain" description="BING4 C-terminal" evidence="8">
    <location>
        <begin position="507"/>
        <end position="586"/>
    </location>
</feature>
<accession>A0A1A8VTH6</accession>
<dbReference type="PROSITE" id="PS50082">
    <property type="entry name" value="WD_REPEATS_2"/>
    <property type="match status" value="1"/>
</dbReference>
<evidence type="ECO:0000256" key="2">
    <source>
        <dbReference type="ARBA" id="ARBA00022552"/>
    </source>
</evidence>
<sequence>MEDIFVESNVNTEKIKENKITVVNVNKIIYNIKKRIKKKKKKNGGNKINYLPVVDPTQLPKDLPNTKNIKNKKLKNKLKKDVKLAILSTKKILANKKFRKIDEGYIDVKQKHLVQKKDDTEGVHPVLKGKKGKKGKEIRTKKGMDEIKQSGVDKIKQSGVDKIKQSGVDKIKRIVMEDLNKIEKGVGNIPETNATSQKEVRIMKFPAHVQNKMHFSMRDERSCYSGEYYKRTEEGEEGIKEEKKIHISQKYIYDRADIGTQKKVIDLSLNMGPYTCTYSRNGKYLLTTGDKGHITLIDTQNLETLCELEVCETVRCNTILHNHKLFAVSQKKYMYIYDNTGLEVNCIKDILYTYQMEFLPYHFLLTSVGEFGELVYQDITMGNIITRKKTKRGPCSIMKQNKHDAIIYLGHSNGHVTLWSPNVDKCICDIYCHYTPISSIAVSDNYLISASIDCTYKIWDMRKLEYIKSYREHNIINNIDISDTSIVAFCMNSHFKTYKNLFTKPEVYLTHNTYGDKINSISFQPFEDICCAGLKYSVKSFLVPGSGLANIDTFVNNPYETKKQVRENEVRLLLDKLSPDTIQFKRNEIGKVNPYQDVHQNSTQPGYQTNDRPNGHLTDRSSSYPTDRSNAHKTYISQRLTNKVKTPGKMRYGKIKTDDRDYISEGYHNADDINGSCGANAPSFGKKGLWKKAAKGKVVNGQTDAEKQKKRKKRRKKRRG</sequence>
<organism evidence="9 10">
    <name type="scientific">Plasmodium malariae</name>
    <dbReference type="NCBI Taxonomy" id="5858"/>
    <lineage>
        <taxon>Eukaryota</taxon>
        <taxon>Sar</taxon>
        <taxon>Alveolata</taxon>
        <taxon>Apicomplexa</taxon>
        <taxon>Aconoidasida</taxon>
        <taxon>Haemosporida</taxon>
        <taxon>Plasmodiidae</taxon>
        <taxon>Plasmodium</taxon>
        <taxon>Plasmodium (Plasmodium)</taxon>
    </lineage>
</organism>
<keyword evidence="5" id="KW-0539">Nucleus</keyword>
<dbReference type="InterPro" id="IPR036322">
    <property type="entry name" value="WD40_repeat_dom_sf"/>
</dbReference>
<dbReference type="SMART" id="SM01033">
    <property type="entry name" value="BING4CT"/>
    <property type="match status" value="1"/>
</dbReference>
<dbReference type="AlphaFoldDB" id="A0A1A8VTH6"/>
<dbReference type="EMBL" id="FLQW01000148">
    <property type="protein sequence ID" value="SBS82119.1"/>
    <property type="molecule type" value="Genomic_DNA"/>
</dbReference>
<dbReference type="PANTHER" id="PTHR14085:SF3">
    <property type="entry name" value="WD REPEAT-CONTAINING PROTEIN 46"/>
    <property type="match status" value="1"/>
</dbReference>
<feature type="compositionally biased region" description="Polar residues" evidence="7">
    <location>
        <begin position="598"/>
        <end position="612"/>
    </location>
</feature>
<dbReference type="InterPro" id="IPR015943">
    <property type="entry name" value="WD40/YVTN_repeat-like_dom_sf"/>
</dbReference>
<evidence type="ECO:0000256" key="5">
    <source>
        <dbReference type="ARBA" id="ARBA00023242"/>
    </source>
</evidence>
<dbReference type="VEuPathDB" id="PlasmoDB:PmUG01_03029000"/>
<evidence type="ECO:0000313" key="9">
    <source>
        <dbReference type="EMBL" id="SBS82119.1"/>
    </source>
</evidence>
<gene>
    <name evidence="9" type="ORF">PMALA_002840</name>
</gene>
<keyword evidence="2" id="KW-0698">rRNA processing</keyword>
<dbReference type="Pfam" id="PF08149">
    <property type="entry name" value="BING4CT"/>
    <property type="match status" value="1"/>
</dbReference>
<dbReference type="Proteomes" id="UP000078597">
    <property type="component" value="Unassembled WGS sequence"/>
</dbReference>
<name>A0A1A8VTH6_PLAMA</name>